<gene>
    <name evidence="3" type="ORF">PIGHUM_03457</name>
</gene>
<organism evidence="3 4">
    <name type="scientific">Pigmentiphaga humi</name>
    <dbReference type="NCBI Taxonomy" id="2478468"/>
    <lineage>
        <taxon>Bacteria</taxon>
        <taxon>Pseudomonadati</taxon>
        <taxon>Pseudomonadota</taxon>
        <taxon>Betaproteobacteria</taxon>
        <taxon>Burkholderiales</taxon>
        <taxon>Alcaligenaceae</taxon>
        <taxon>Pigmentiphaga</taxon>
    </lineage>
</organism>
<dbReference type="CDD" id="cd16325">
    <property type="entry name" value="LolA"/>
    <property type="match status" value="1"/>
</dbReference>
<evidence type="ECO:0000256" key="2">
    <source>
        <dbReference type="SAM" id="SignalP"/>
    </source>
</evidence>
<dbReference type="Gene3D" id="2.50.20.10">
    <property type="entry name" value="Lipoprotein localisation LolA/LolB/LppX"/>
    <property type="match status" value="1"/>
</dbReference>
<dbReference type="AlphaFoldDB" id="A0A3P4B502"/>
<dbReference type="OrthoDB" id="5297911at2"/>
<feature type="chain" id="PRO_5018121796" evidence="2">
    <location>
        <begin position="24"/>
        <end position="202"/>
    </location>
</feature>
<keyword evidence="3" id="KW-0449">Lipoprotein</keyword>
<reference evidence="3 4" key="1">
    <citation type="submission" date="2018-10" db="EMBL/GenBank/DDBJ databases">
        <authorList>
            <person name="Criscuolo A."/>
        </authorList>
    </citation>
    <scope>NUCLEOTIDE SEQUENCE [LARGE SCALE GENOMIC DNA]</scope>
    <source>
        <strain evidence="3">DnA1</strain>
    </source>
</reference>
<dbReference type="Proteomes" id="UP000277294">
    <property type="component" value="Unassembled WGS sequence"/>
</dbReference>
<evidence type="ECO:0000256" key="1">
    <source>
        <dbReference type="ARBA" id="ARBA00022729"/>
    </source>
</evidence>
<name>A0A3P4B502_9BURK</name>
<dbReference type="Pfam" id="PF03548">
    <property type="entry name" value="LolA"/>
    <property type="match status" value="1"/>
</dbReference>
<evidence type="ECO:0000313" key="4">
    <source>
        <dbReference type="Proteomes" id="UP000277294"/>
    </source>
</evidence>
<proteinExistence type="predicted"/>
<keyword evidence="1 2" id="KW-0732">Signal</keyword>
<dbReference type="RefSeq" id="WP_124080863.1">
    <property type="nucleotide sequence ID" value="NZ_UWPJ01000026.1"/>
</dbReference>
<dbReference type="InterPro" id="IPR029046">
    <property type="entry name" value="LolA/LolB/LppX"/>
</dbReference>
<dbReference type="EMBL" id="UWPJ01000026">
    <property type="protein sequence ID" value="VCU71374.1"/>
    <property type="molecule type" value="Genomic_DNA"/>
</dbReference>
<feature type="signal peptide" evidence="2">
    <location>
        <begin position="1"/>
        <end position="23"/>
    </location>
</feature>
<sequence>MNRRTLLKAIMAAGIAACGPAHAFGLGELETQLRASPVVHGRFVQEKFLRSLPQPLTSRGEFTLATGKGLLWLLRKPIEQELRITADGIARRDERGQWTALPRQSGAGRAHGLMLSVLAGDTRELQENFDLALDGSPDAWRMTMTPNSPLLRQIFERIDIEGGRTIRRIELREAAGDRTVLKMEQVRTAPALTPEEARAYAE</sequence>
<protein>
    <submittedName>
        <fullName evidence="3">Lipoprotein chaperone</fullName>
    </submittedName>
</protein>
<dbReference type="SUPFAM" id="SSF89392">
    <property type="entry name" value="Prokaryotic lipoproteins and lipoprotein localization factors"/>
    <property type="match status" value="1"/>
</dbReference>
<keyword evidence="4" id="KW-1185">Reference proteome</keyword>
<evidence type="ECO:0000313" key="3">
    <source>
        <dbReference type="EMBL" id="VCU71374.1"/>
    </source>
</evidence>
<dbReference type="InterPro" id="IPR004564">
    <property type="entry name" value="OM_lipoprot_carrier_LolA-like"/>
</dbReference>
<accession>A0A3P4B502</accession>